<evidence type="ECO:0000256" key="4">
    <source>
        <dbReference type="ARBA" id="ARBA00022989"/>
    </source>
</evidence>
<evidence type="ECO:0000313" key="11">
    <source>
        <dbReference type="Proteomes" id="UP000054383"/>
    </source>
</evidence>
<name>A0A0U1M920_TALIS</name>
<comment type="similarity">
    <text evidence="6">Belongs to the major facilitator superfamily. Allantoate permease family.</text>
</comment>
<dbReference type="InterPro" id="IPR011701">
    <property type="entry name" value="MFS"/>
</dbReference>
<keyword evidence="2" id="KW-0813">Transport</keyword>
<feature type="domain" description="Major facilitator superfamily (MFS) profile" evidence="9">
    <location>
        <begin position="56"/>
        <end position="471"/>
    </location>
</feature>
<dbReference type="InterPro" id="IPR000048">
    <property type="entry name" value="IQ_motif_EF-hand-BS"/>
</dbReference>
<feature type="transmembrane region" description="Helical" evidence="8">
    <location>
        <begin position="442"/>
        <end position="466"/>
    </location>
</feature>
<dbReference type="FunFam" id="1.20.1250.20:FF:000295">
    <property type="entry name" value="Unplaced genomic scaffold supercont1.7, whole genome shotgun sequence"/>
    <property type="match status" value="1"/>
</dbReference>
<organism evidence="10 11">
    <name type="scientific">Talaromyces islandicus</name>
    <name type="common">Penicillium islandicum</name>
    <dbReference type="NCBI Taxonomy" id="28573"/>
    <lineage>
        <taxon>Eukaryota</taxon>
        <taxon>Fungi</taxon>
        <taxon>Dikarya</taxon>
        <taxon>Ascomycota</taxon>
        <taxon>Pezizomycotina</taxon>
        <taxon>Eurotiomycetes</taxon>
        <taxon>Eurotiomycetidae</taxon>
        <taxon>Eurotiales</taxon>
        <taxon>Trichocomaceae</taxon>
        <taxon>Talaromyces</taxon>
        <taxon>Talaromyces sect. Islandici</taxon>
    </lineage>
</organism>
<keyword evidence="4 8" id="KW-1133">Transmembrane helix</keyword>
<evidence type="ECO:0000256" key="3">
    <source>
        <dbReference type="ARBA" id="ARBA00022692"/>
    </source>
</evidence>
<dbReference type="GO" id="GO:0016020">
    <property type="term" value="C:membrane"/>
    <property type="evidence" value="ECO:0007669"/>
    <property type="project" value="UniProtKB-SubCell"/>
</dbReference>
<keyword evidence="11" id="KW-1185">Reference proteome</keyword>
<dbReference type="FunFam" id="1.20.1250.20:FF:000064">
    <property type="entry name" value="MFS allantoate transporter"/>
    <property type="match status" value="1"/>
</dbReference>
<feature type="compositionally biased region" description="Polar residues" evidence="7">
    <location>
        <begin position="946"/>
        <end position="967"/>
    </location>
</feature>
<feature type="transmembrane region" description="Helical" evidence="8">
    <location>
        <begin position="321"/>
        <end position="342"/>
    </location>
</feature>
<dbReference type="InterPro" id="IPR020846">
    <property type="entry name" value="MFS_dom"/>
</dbReference>
<sequence>MASIDKGKEDFFHVESSPPPIHKHADRAAELVTSGQRPVLTEEDSKRIRRKTDKTILIILIWVYFLQILDKSVLGYGATFGLQADTGLTGNQYSLIGSIAPIAQLAWQPFSSYLIVRVPHRILMPTLCLGWGIAQACMAACHNFQSLMAARFFLGLFEAGCLPLFSVITSQWYRRAEQPVRVAWWYGTNGLATIVAAGLSDGLAHIKSDTLRPWQIIFLFVGCLTIASVPFVYWKLDNDIPSARFLTEEEKPMAVERLRANQTGTGSRDFKIKHVFEALIEPKTWLWIGMSMLLNVGASVTNTFGPLILSGLGFDSYTTSLLNMPFGAMQLLVIVLASYLAQKARLKGAVLAFLMLPVVAGLAVLYAVPRTGHQAALLVGYYLLAFLFGGNPLIVSWIVGNTAGTTKKSFVTSAYNAASSAGNVIGPLLFSKKDAPAYHPGLRACLGIFVAQVAVILIQWANLMFLNRLQERKRVKNGKPAKMVDHSMQDHYHDFEEDNADAIIETGTAEHATGPADAGELHERVGQQAFLDMTDRENDELSKKGREASQRVVNELASLRTQENAPEEPERGKAGSLLPETAARLKHQLAQVSTLDVKKYVVLEILEAYSIPRNVYLFNLTVDMLHGFEQMPFSRLAPLCPSSLFITFDTIKSLRERHIRPKNITNLPGLNMKQKKLRLLEPEDPAEDPYLATVLIALAQAQRRQSHNGRVTIGDTLPRIGGRGQPNPNTAQVLNEAQSFKVKLLAIPDYRAKYFYVYIAIIPAEFLNKFDEPSRYFPSGPISRTSVMDPASSSDVTSPAKQNAPRQEQEVGIDKIGEEHAAQVIQRYYRGYRTRRELKGWSLDSSTRWLEAIRDAQWQQSMQGQYPTGHEDNSEAQNDEAKVVANPVEETTTRRQSSVSLSPDVRKKWKLAGQVALRAGGDDNVQDKVTETVASSSSQTQVSGQKKTATTTTSHRFLSRTQRQPTTDMEKTAKMMDLQYFLEMVDTKHRYGSNLRAYHNVWKNGPSKQNFFYWLDYGDGKEVEVEHVPRDRLEREQVRYLTREQRQNYLVVVDKNGRFRWAKNDERVWTDSDHYKDSIKGVVPISDRTPTFREHTAEGEEIVTDSSSDESNSLSGSDEEDSDEEVRRYVNPEFENAKGIKKIQYVSPAVIFNHLMQKSLEKKKDKWIFVADTSFRIYIGIKESGAFQHSSFLRGARISAAGLIKIKNGQLQSLSPLSGHYRPPAANFRAFVHALQQQGVDMSHVSISRSYAILVGIEGYMKFKQKKKDVKDKIDEEKFKALNVSDDNPSDNAGNGTRRSTQNEEIPSSAADCPETRDSGSSRKPRFFTGFVKTLTGQETLARKDSQPQCQHQPGVDDMTTSCHVSG</sequence>
<dbReference type="EMBL" id="CVMT01000011">
    <property type="protein sequence ID" value="CRG92069.1"/>
    <property type="molecule type" value="Genomic_DNA"/>
</dbReference>
<feature type="compositionally biased region" description="Polar residues" evidence="7">
    <location>
        <begin position="1285"/>
        <end position="1306"/>
    </location>
</feature>
<feature type="region of interest" description="Disordered" evidence="7">
    <location>
        <begin position="786"/>
        <end position="809"/>
    </location>
</feature>
<feature type="region of interest" description="Disordered" evidence="7">
    <location>
        <begin position="1281"/>
        <end position="1367"/>
    </location>
</feature>
<dbReference type="PANTHER" id="PTHR43791:SF16">
    <property type="entry name" value="TRANSPORTER, PUTATIVE (AFU_ORTHOLOGUE AFUA_3G01840)-RELATED"/>
    <property type="match status" value="1"/>
</dbReference>
<evidence type="ECO:0000256" key="1">
    <source>
        <dbReference type="ARBA" id="ARBA00004141"/>
    </source>
</evidence>
<feature type="transmembrane region" description="Helical" evidence="8">
    <location>
        <begin position="152"/>
        <end position="172"/>
    </location>
</feature>
<evidence type="ECO:0000259" key="9">
    <source>
        <dbReference type="PROSITE" id="PS50850"/>
    </source>
</evidence>
<keyword evidence="5 8" id="KW-0472">Membrane</keyword>
<feature type="transmembrane region" description="Helical" evidence="8">
    <location>
        <begin position="285"/>
        <end position="309"/>
    </location>
</feature>
<feature type="transmembrane region" description="Helical" evidence="8">
    <location>
        <begin position="216"/>
        <end position="234"/>
    </location>
</feature>
<reference evidence="10 11" key="1">
    <citation type="submission" date="2015-04" db="EMBL/GenBank/DDBJ databases">
        <authorList>
            <person name="Syromyatnikov M.Y."/>
            <person name="Popov V.N."/>
        </authorList>
    </citation>
    <scope>NUCLEOTIDE SEQUENCE [LARGE SCALE GENOMIC DNA]</scope>
    <source>
        <strain evidence="10">WF-38-12</strain>
    </source>
</reference>
<dbReference type="OrthoDB" id="4454541at2759"/>
<feature type="compositionally biased region" description="Low complexity" evidence="7">
    <location>
        <begin position="1105"/>
        <end position="1116"/>
    </location>
</feature>
<dbReference type="Gene3D" id="1.20.1250.20">
    <property type="entry name" value="MFS general substrate transporter like domains"/>
    <property type="match status" value="2"/>
</dbReference>
<feature type="transmembrane region" description="Helical" evidence="8">
    <location>
        <begin position="348"/>
        <end position="368"/>
    </location>
</feature>
<evidence type="ECO:0000256" key="6">
    <source>
        <dbReference type="ARBA" id="ARBA00037968"/>
    </source>
</evidence>
<dbReference type="InterPro" id="IPR036259">
    <property type="entry name" value="MFS_trans_sf"/>
</dbReference>
<proteinExistence type="inferred from homology"/>
<feature type="transmembrane region" description="Helical" evidence="8">
    <location>
        <begin position="375"/>
        <end position="398"/>
    </location>
</feature>
<comment type="subcellular location">
    <subcellularLocation>
        <location evidence="1">Membrane</location>
        <topology evidence="1">Multi-pass membrane protein</topology>
    </subcellularLocation>
</comment>
<dbReference type="PANTHER" id="PTHR43791">
    <property type="entry name" value="PERMEASE-RELATED"/>
    <property type="match status" value="1"/>
</dbReference>
<evidence type="ECO:0000256" key="2">
    <source>
        <dbReference type="ARBA" id="ARBA00022448"/>
    </source>
</evidence>
<feature type="transmembrane region" description="Helical" evidence="8">
    <location>
        <begin position="184"/>
        <end position="204"/>
    </location>
</feature>
<protein>
    <submittedName>
        <fullName evidence="10">Putative transporter C417,10</fullName>
    </submittedName>
</protein>
<evidence type="ECO:0000256" key="7">
    <source>
        <dbReference type="SAM" id="MobiDB-lite"/>
    </source>
</evidence>
<dbReference type="GO" id="GO:0022857">
    <property type="term" value="F:transmembrane transporter activity"/>
    <property type="evidence" value="ECO:0007669"/>
    <property type="project" value="InterPro"/>
</dbReference>
<feature type="compositionally biased region" description="Low complexity" evidence="7">
    <location>
        <begin position="932"/>
        <end position="945"/>
    </location>
</feature>
<dbReference type="SMART" id="SM00015">
    <property type="entry name" value="IQ"/>
    <property type="match status" value="1"/>
</dbReference>
<keyword evidence="3 8" id="KW-0812">Transmembrane</keyword>
<feature type="compositionally biased region" description="Polar residues" evidence="7">
    <location>
        <begin position="786"/>
        <end position="806"/>
    </location>
</feature>
<evidence type="ECO:0000256" key="5">
    <source>
        <dbReference type="ARBA" id="ARBA00023136"/>
    </source>
</evidence>
<feature type="region of interest" description="Disordered" evidence="7">
    <location>
        <begin position="1096"/>
        <end position="1126"/>
    </location>
</feature>
<gene>
    <name evidence="10" type="ORF">PISL3812_09124</name>
</gene>
<evidence type="ECO:0000256" key="8">
    <source>
        <dbReference type="SAM" id="Phobius"/>
    </source>
</evidence>
<accession>A0A0U1M920</accession>
<dbReference type="PROSITE" id="PS50096">
    <property type="entry name" value="IQ"/>
    <property type="match status" value="1"/>
</dbReference>
<dbReference type="SUPFAM" id="SSF103473">
    <property type="entry name" value="MFS general substrate transporter"/>
    <property type="match status" value="1"/>
</dbReference>
<dbReference type="Proteomes" id="UP000054383">
    <property type="component" value="Unassembled WGS sequence"/>
</dbReference>
<feature type="transmembrane region" description="Helical" evidence="8">
    <location>
        <begin position="56"/>
        <end position="78"/>
    </location>
</feature>
<feature type="region of interest" description="Disordered" evidence="7">
    <location>
        <begin position="932"/>
        <end position="969"/>
    </location>
</feature>
<dbReference type="PROSITE" id="PS50850">
    <property type="entry name" value="MFS"/>
    <property type="match status" value="1"/>
</dbReference>
<dbReference type="Pfam" id="PF07690">
    <property type="entry name" value="MFS_1"/>
    <property type="match status" value="1"/>
</dbReference>
<evidence type="ECO:0000313" key="10">
    <source>
        <dbReference type="EMBL" id="CRG92069.1"/>
    </source>
</evidence>